<comment type="caution">
    <text evidence="2">The sequence shown here is derived from an EMBL/GenBank/DDBJ whole genome shotgun (WGS) entry which is preliminary data.</text>
</comment>
<evidence type="ECO:0000313" key="3">
    <source>
        <dbReference type="Proteomes" id="UP001381693"/>
    </source>
</evidence>
<evidence type="ECO:0000313" key="2">
    <source>
        <dbReference type="EMBL" id="KAK7077009.1"/>
    </source>
</evidence>
<organism evidence="2 3">
    <name type="scientific">Halocaridina rubra</name>
    <name type="common">Hawaiian red shrimp</name>
    <dbReference type="NCBI Taxonomy" id="373956"/>
    <lineage>
        <taxon>Eukaryota</taxon>
        <taxon>Metazoa</taxon>
        <taxon>Ecdysozoa</taxon>
        <taxon>Arthropoda</taxon>
        <taxon>Crustacea</taxon>
        <taxon>Multicrustacea</taxon>
        <taxon>Malacostraca</taxon>
        <taxon>Eumalacostraca</taxon>
        <taxon>Eucarida</taxon>
        <taxon>Decapoda</taxon>
        <taxon>Pleocyemata</taxon>
        <taxon>Caridea</taxon>
        <taxon>Atyoidea</taxon>
        <taxon>Atyidae</taxon>
        <taxon>Halocaridina</taxon>
    </lineage>
</organism>
<feature type="transmembrane region" description="Helical" evidence="1">
    <location>
        <begin position="51"/>
        <end position="70"/>
    </location>
</feature>
<proteinExistence type="predicted"/>
<keyword evidence="3" id="KW-1185">Reference proteome</keyword>
<feature type="transmembrane region" description="Helical" evidence="1">
    <location>
        <begin position="16"/>
        <end position="39"/>
    </location>
</feature>
<accession>A0AAN8XCU4</accession>
<gene>
    <name evidence="2" type="ORF">SK128_015740</name>
</gene>
<dbReference type="SUPFAM" id="SSF103473">
    <property type="entry name" value="MFS general substrate transporter"/>
    <property type="match status" value="1"/>
</dbReference>
<keyword evidence="1" id="KW-0472">Membrane</keyword>
<dbReference type="Proteomes" id="UP001381693">
    <property type="component" value="Unassembled WGS sequence"/>
</dbReference>
<dbReference type="InterPro" id="IPR036259">
    <property type="entry name" value="MFS_trans_sf"/>
</dbReference>
<keyword evidence="1" id="KW-0812">Transmembrane</keyword>
<name>A0AAN8XCU4_HALRR</name>
<evidence type="ECO:0000256" key="1">
    <source>
        <dbReference type="SAM" id="Phobius"/>
    </source>
</evidence>
<dbReference type="EMBL" id="JAXCGZ010009490">
    <property type="protein sequence ID" value="KAK7077009.1"/>
    <property type="molecule type" value="Genomic_DNA"/>
</dbReference>
<reference evidence="2 3" key="1">
    <citation type="submission" date="2023-11" db="EMBL/GenBank/DDBJ databases">
        <title>Halocaridina rubra genome assembly.</title>
        <authorList>
            <person name="Smith C."/>
        </authorList>
    </citation>
    <scope>NUCLEOTIDE SEQUENCE [LARGE SCALE GENOMIC DNA]</scope>
    <source>
        <strain evidence="2">EP-1</strain>
        <tissue evidence="2">Whole</tissue>
    </source>
</reference>
<keyword evidence="1" id="KW-1133">Transmembrane helix</keyword>
<protein>
    <submittedName>
        <fullName evidence="2">Uncharacterized protein</fullName>
    </submittedName>
</protein>
<dbReference type="AlphaFoldDB" id="A0AAN8XCU4"/>
<sequence>MAVGNVLLVEYLGIKLLPLSFGLLLFMNGIAGIIFFTVTGLLNDVAGNYTVTYWAIGSVVTIPGFLWLSINCFNYEKPHELDSAE</sequence>